<organism evidence="2 3">
    <name type="scientific">Acropora cervicornis</name>
    <name type="common">Staghorn coral</name>
    <dbReference type="NCBI Taxonomy" id="6130"/>
    <lineage>
        <taxon>Eukaryota</taxon>
        <taxon>Metazoa</taxon>
        <taxon>Cnidaria</taxon>
        <taxon>Anthozoa</taxon>
        <taxon>Hexacorallia</taxon>
        <taxon>Scleractinia</taxon>
        <taxon>Astrocoeniina</taxon>
        <taxon>Acroporidae</taxon>
        <taxon>Acropora</taxon>
    </lineage>
</organism>
<gene>
    <name evidence="2" type="ORF">P5673_003708</name>
</gene>
<proteinExistence type="predicted"/>
<keyword evidence="3" id="KW-1185">Reference proteome</keyword>
<feature type="region of interest" description="Disordered" evidence="1">
    <location>
        <begin position="276"/>
        <end position="364"/>
    </location>
</feature>
<dbReference type="AlphaFoldDB" id="A0AAD9R124"/>
<evidence type="ECO:0000313" key="3">
    <source>
        <dbReference type="Proteomes" id="UP001249851"/>
    </source>
</evidence>
<evidence type="ECO:0008006" key="4">
    <source>
        <dbReference type="Google" id="ProtNLM"/>
    </source>
</evidence>
<dbReference type="Proteomes" id="UP001249851">
    <property type="component" value="Unassembled WGS sequence"/>
</dbReference>
<name>A0AAD9R124_ACRCE</name>
<comment type="caution">
    <text evidence="2">The sequence shown here is derived from an EMBL/GenBank/DDBJ whole genome shotgun (WGS) entry which is preliminary data.</text>
</comment>
<evidence type="ECO:0000313" key="2">
    <source>
        <dbReference type="EMBL" id="KAK2571147.1"/>
    </source>
</evidence>
<protein>
    <recommendedName>
        <fullName evidence="4">OTU domain-containing protein</fullName>
    </recommendedName>
</protein>
<feature type="compositionally biased region" description="Basic and acidic residues" evidence="1">
    <location>
        <begin position="290"/>
        <end position="301"/>
    </location>
</feature>
<reference evidence="2" key="1">
    <citation type="journal article" date="2023" name="G3 (Bethesda)">
        <title>Whole genome assembly and annotation of the endangered Caribbean coral Acropora cervicornis.</title>
        <authorList>
            <person name="Selwyn J.D."/>
            <person name="Vollmer S.V."/>
        </authorList>
    </citation>
    <scope>NUCLEOTIDE SEQUENCE</scope>
    <source>
        <strain evidence="2">K2</strain>
    </source>
</reference>
<dbReference type="CDD" id="cd22758">
    <property type="entry name" value="OTU_232R-like"/>
    <property type="match status" value="1"/>
</dbReference>
<accession>A0AAD9R124</accession>
<feature type="compositionally biased region" description="Basic and acidic residues" evidence="1">
    <location>
        <begin position="321"/>
        <end position="330"/>
    </location>
</feature>
<sequence length="492" mass="54620">MIDEEVVENAGKCIPSEGDRRRRSIYASNIRKQAAKANDGCSERIIRGQLRSHPPAKYNVGGKVYVRLPRKGGIKIAAKRRYVVEAKIIKRKFHRHVYKLAYISPVTGKKSEKWMPVDDITTLTLGKEKRKQRAARKTKKRQEAHRRRYHISMEQDDYQKVIEEKGFDIHYNPPGDGFCQFAALANQLSSLGIFRSPETMPEEIVRYLQTTTVDNEAANLFNINIEVISTLGPGAEHLFEPSSSVPLGTVFLGHFAASVHCESLVPWFGDSQNAGPECDGKSVQGAGSHSETDGDTRKIDEIESDTAGVGGSRDIAGLRGRRVDRNRVGESDSDGVGGSGGNMDGAGRNSEDTGRVGGSTGDRDKELQNEVESGYSQQFLNNDVLETIIKITLLAFPFMRSSLRAVNSFFRATVKKTPCPEVHIPELGERSVVISIRKLLMLKGKCSSTVQRLGEVINSPKWNHAWVKLVPREYGWFEIAGIFCRNTGNTNI</sequence>
<reference evidence="2" key="2">
    <citation type="journal article" date="2023" name="Science">
        <title>Genomic signatures of disease resistance in endangered staghorn corals.</title>
        <authorList>
            <person name="Vollmer S.V."/>
            <person name="Selwyn J.D."/>
            <person name="Despard B.A."/>
            <person name="Roesel C.L."/>
        </authorList>
    </citation>
    <scope>NUCLEOTIDE SEQUENCE</scope>
    <source>
        <strain evidence="2">K2</strain>
    </source>
</reference>
<feature type="compositionally biased region" description="Gly residues" evidence="1">
    <location>
        <begin position="335"/>
        <end position="344"/>
    </location>
</feature>
<dbReference type="EMBL" id="JARQWQ010000006">
    <property type="protein sequence ID" value="KAK2571147.1"/>
    <property type="molecule type" value="Genomic_DNA"/>
</dbReference>
<evidence type="ECO:0000256" key="1">
    <source>
        <dbReference type="SAM" id="MobiDB-lite"/>
    </source>
</evidence>